<keyword evidence="2" id="KW-1185">Reference proteome</keyword>
<name>A0A4U0FHC8_9BACL</name>
<dbReference type="Proteomes" id="UP000309673">
    <property type="component" value="Unassembled WGS sequence"/>
</dbReference>
<reference evidence="1 2" key="1">
    <citation type="submission" date="2019-04" db="EMBL/GenBank/DDBJ databases">
        <title>Cohnella sp. nov., isolated from soil.</title>
        <authorList>
            <person name="Kim W."/>
        </authorList>
    </citation>
    <scope>NUCLEOTIDE SEQUENCE [LARGE SCALE GENOMIC DNA]</scope>
    <source>
        <strain evidence="1 2">CAU 1483</strain>
    </source>
</reference>
<accession>A0A4U0FHC8</accession>
<dbReference type="OrthoDB" id="2666124at2"/>
<dbReference type="EMBL" id="SUPK01000001">
    <property type="protein sequence ID" value="TJY44426.1"/>
    <property type="molecule type" value="Genomic_DNA"/>
</dbReference>
<gene>
    <name evidence="1" type="ORF">E5161_03330</name>
</gene>
<dbReference type="AlphaFoldDB" id="A0A4U0FHC8"/>
<dbReference type="RefSeq" id="WP_136776235.1">
    <property type="nucleotide sequence ID" value="NZ_SUPK01000001.1"/>
</dbReference>
<evidence type="ECO:0000313" key="1">
    <source>
        <dbReference type="EMBL" id="TJY44426.1"/>
    </source>
</evidence>
<proteinExistence type="predicted"/>
<protein>
    <submittedName>
        <fullName evidence="1">Uncharacterized protein</fullName>
    </submittedName>
</protein>
<sequence length="73" mass="8523">MNHERIAELRALEADCYGVCFYMLQEEKSALQAAQAALADLYRDGEFWRLQVQERERQLFRVAVSRALKQCGQ</sequence>
<comment type="caution">
    <text evidence="1">The sequence shown here is derived from an EMBL/GenBank/DDBJ whole genome shotgun (WGS) entry which is preliminary data.</text>
</comment>
<organism evidence="1 2">
    <name type="scientific">Cohnella pontilimi</name>
    <dbReference type="NCBI Taxonomy" id="2564100"/>
    <lineage>
        <taxon>Bacteria</taxon>
        <taxon>Bacillati</taxon>
        <taxon>Bacillota</taxon>
        <taxon>Bacilli</taxon>
        <taxon>Bacillales</taxon>
        <taxon>Paenibacillaceae</taxon>
        <taxon>Cohnella</taxon>
    </lineage>
</organism>
<evidence type="ECO:0000313" key="2">
    <source>
        <dbReference type="Proteomes" id="UP000309673"/>
    </source>
</evidence>